<keyword evidence="2" id="KW-1185">Reference proteome</keyword>
<dbReference type="Proteomes" id="UP000198711">
    <property type="component" value="Unassembled WGS sequence"/>
</dbReference>
<evidence type="ECO:0000313" key="2">
    <source>
        <dbReference type="Proteomes" id="UP000198711"/>
    </source>
</evidence>
<comment type="caution">
    <text evidence="1">The sequence shown here is derived from an EMBL/GenBank/DDBJ whole genome shotgun (WGS) entry which is preliminary data.</text>
</comment>
<dbReference type="AlphaFoldDB" id="A0A8X8IFC8"/>
<dbReference type="EMBL" id="FNNO01000018">
    <property type="protein sequence ID" value="SDX51227.1"/>
    <property type="molecule type" value="Genomic_DNA"/>
</dbReference>
<name>A0A8X8IFC8_9BACT</name>
<proteinExistence type="predicted"/>
<dbReference type="RefSeq" id="WP_092726474.1">
    <property type="nucleotide sequence ID" value="NZ_FNNO01000018.1"/>
</dbReference>
<gene>
    <name evidence="1" type="ORF">SAMN05444410_11842</name>
</gene>
<accession>A0A8X8IFC8</accession>
<evidence type="ECO:0000313" key="1">
    <source>
        <dbReference type="EMBL" id="SDX51227.1"/>
    </source>
</evidence>
<sequence>MADYTTIAKNPTLEPGQDYRLLRQVGLDYIESLGSQYWTDYNIHDPGITILELLSYAITDLGYRTALNIKDLLAPPPGEKMDPAEQAFFTAREILTVNPWTVADYRKLLIDIPGIKNAWLQCMCCPCDDMFLYANCKKSALQYAATEHTIIIKGMYDVQLEFEDDLVLGDLNSGKILYPFNIAANNGTATIEMRLPSYKALMKDAATKTFLLALQHEAGMTIHVQFISGNKKDNLNIPQADLYKGLRNPLYATFTIINGGKSMVMRDIPFTVWLNSDADGKVLTVTDLQNAISDATSQGILRKYIAKIVLADTALQQATNALQAHRNLCEDFCSIDAVETEDIAICADLDVTPDADIEKILAEAYYQIDQYFSPDIQFFSLKEMLAAGYAVDTIFNGPPLGSGFIKDDQLASTQLKKSLYASDIIAILMNIPGVLAVRNLILSPYDKDGNRLKGEQWVLPVDKGYQPRLYLTGSKFLVFKNGLPFLPDKLELQDTLKVIEGHHQRPKFAIGDNDLPVPPGHYYELGDYYPLQYSLPATYGVGYRQLPVNVSLQRKAQAQQLKAYLLFFEQLLLNYLEQLRHVSDLFSVDHQVSRTYFSKTIGTSLVDGIDEIYTIDAANLQALSETEPVFLNRRNRFLDHLMARFGEQFNDYALMLYSYTDNKKIADKILINDKIAFIERIPVTGSNRARAYNYKDAGNICTDNNIAGLKKRIQQLLGIKELDDYIVFAEETDAQGKITSRKWQLEDENGLVYLIGKTDYSSDSREDAVNKAKKEINSFIGYLTDKNSYDVRKSKQWVLTLLNGKKEPIAENPTPFSKKADGVAYIDTTVAFVNDLLLAEKILVVEHLLLRPRNKPGKDFPQGDPLLSICIPPDCKLCGEEDPYSFRLTIVMNGEKGLANSGIEFRRFAETTIRMEIPAHLGLKICWVTGKQLDQFEKLYCAWQKALAKAAPDAKDLHQQLKDLLDEFSHLKSVYPKATLHDCIDGDDQNRVYLNQTII</sequence>
<reference evidence="1 2" key="1">
    <citation type="submission" date="2016-10" db="EMBL/GenBank/DDBJ databases">
        <authorList>
            <person name="Varghese N."/>
            <person name="Submissions S."/>
        </authorList>
    </citation>
    <scope>NUCLEOTIDE SEQUENCE [LARGE SCALE GENOMIC DNA]</scope>
    <source>
        <strain evidence="1 2">DSM 25353</strain>
    </source>
</reference>
<protein>
    <submittedName>
        <fullName evidence="1">Uncharacterized protein</fullName>
    </submittedName>
</protein>
<organism evidence="1 2">
    <name type="scientific">Hydrobacter penzbergensis</name>
    <dbReference type="NCBI Taxonomy" id="1235997"/>
    <lineage>
        <taxon>Bacteria</taxon>
        <taxon>Pseudomonadati</taxon>
        <taxon>Bacteroidota</taxon>
        <taxon>Chitinophagia</taxon>
        <taxon>Chitinophagales</taxon>
        <taxon>Chitinophagaceae</taxon>
        <taxon>Hydrobacter</taxon>
    </lineage>
</organism>